<proteinExistence type="predicted"/>
<organism evidence="2 3">
    <name type="scientific">Intestinibacter bartlettii</name>
    <dbReference type="NCBI Taxonomy" id="261299"/>
    <lineage>
        <taxon>Bacteria</taxon>
        <taxon>Bacillati</taxon>
        <taxon>Bacillota</taxon>
        <taxon>Clostridia</taxon>
        <taxon>Peptostreptococcales</taxon>
        <taxon>Peptostreptococcaceae</taxon>
        <taxon>Intestinibacter</taxon>
    </lineage>
</organism>
<feature type="domain" description="Type I restriction modification DNA specificity" evidence="1">
    <location>
        <begin position="225"/>
        <end position="375"/>
    </location>
</feature>
<sequence>MTKCKLGDILRIQHGYAFKSENYVDSSEYRLITLGNFADGNSFKYNDEKATYYGSDFPSEFILKEDDLIMPMTEQVEGLFGNTAFIPKTTNYTFVLNQRVGKVVYNKNKVDKYYLHYLLATNSVKKQLEARASGTRQRNISPENIYDIEVDIPDIAIQEKIGRLLYSLEEKQINNNKINTELETMAKTIYDYWFLQFEFPNEEGKPYKSSGGKMVWNEELKREIPEGWEIKKLKEIESNIITGKTPSTKNSDYYNGDIPFVTIGDIRNNMHIVYTEQTLSKEGAETQKNKYIPKGSICVSCIASPGLVGFTTNESQTNQQINSVVCSKEYNKLFLYFEIKDFFKFSSGAKTGNTFANMNKEDFSNISILYPSKEILINFNKKLDCANKLILKNSLENQELSSLRDFLLPLLMNGQVGFKEVSLAL</sequence>
<protein>
    <submittedName>
        <fullName evidence="2">Restriction endonuclease subunit S</fullName>
        <ecNumber evidence="2">3.1.21.-</ecNumber>
    </submittedName>
</protein>
<dbReference type="GO" id="GO:0016787">
    <property type="term" value="F:hydrolase activity"/>
    <property type="evidence" value="ECO:0007669"/>
    <property type="project" value="UniProtKB-KW"/>
</dbReference>
<keyword evidence="2" id="KW-0378">Hydrolase</keyword>
<evidence type="ECO:0000259" key="1">
    <source>
        <dbReference type="Pfam" id="PF01420"/>
    </source>
</evidence>
<dbReference type="GO" id="GO:0004519">
    <property type="term" value="F:endonuclease activity"/>
    <property type="evidence" value="ECO:0007669"/>
    <property type="project" value="UniProtKB-KW"/>
</dbReference>
<dbReference type="PANTHER" id="PTHR30408:SF13">
    <property type="entry name" value="TYPE I RESTRICTION ENZYME HINDI SPECIFICITY SUBUNIT"/>
    <property type="match status" value="1"/>
</dbReference>
<dbReference type="RefSeq" id="WP_216569925.1">
    <property type="nucleotide sequence ID" value="NZ_JAHLOQ010000023.1"/>
</dbReference>
<dbReference type="PANTHER" id="PTHR30408">
    <property type="entry name" value="TYPE-1 RESTRICTION ENZYME ECOKI SPECIFICITY PROTEIN"/>
    <property type="match status" value="1"/>
</dbReference>
<keyword evidence="2" id="KW-0540">Nuclease</keyword>
<feature type="domain" description="Type I restriction modification DNA specificity" evidence="1">
    <location>
        <begin position="3"/>
        <end position="183"/>
    </location>
</feature>
<evidence type="ECO:0000313" key="3">
    <source>
        <dbReference type="Proteomes" id="UP001196301"/>
    </source>
</evidence>
<dbReference type="CDD" id="cd17251">
    <property type="entry name" value="RMtype1_S_HinAWORF1578P-TRD2-CR2_like"/>
    <property type="match status" value="1"/>
</dbReference>
<dbReference type="CDD" id="cd17278">
    <property type="entry name" value="RMtype1_S_LdeBORF1052P-TRD2-CR2"/>
    <property type="match status" value="1"/>
</dbReference>
<accession>A0ABS6DXN2</accession>
<name>A0ABS6DXN2_9FIRM</name>
<keyword evidence="2" id="KW-0255">Endonuclease</keyword>
<dbReference type="Proteomes" id="UP001196301">
    <property type="component" value="Unassembled WGS sequence"/>
</dbReference>
<dbReference type="EC" id="3.1.21.-" evidence="2"/>
<dbReference type="Pfam" id="PF01420">
    <property type="entry name" value="Methylase_S"/>
    <property type="match status" value="2"/>
</dbReference>
<evidence type="ECO:0000313" key="2">
    <source>
        <dbReference type="EMBL" id="MBU5336579.1"/>
    </source>
</evidence>
<reference evidence="2 3" key="1">
    <citation type="submission" date="2021-06" db="EMBL/GenBank/DDBJ databases">
        <authorList>
            <person name="Sun Q."/>
            <person name="Li D."/>
        </authorList>
    </citation>
    <scope>NUCLEOTIDE SEQUENCE [LARGE SCALE GENOMIC DNA]</scope>
    <source>
        <strain evidence="2 3">N19</strain>
    </source>
</reference>
<comment type="caution">
    <text evidence="2">The sequence shown here is derived from an EMBL/GenBank/DDBJ whole genome shotgun (WGS) entry which is preliminary data.</text>
</comment>
<keyword evidence="3" id="KW-1185">Reference proteome</keyword>
<dbReference type="InterPro" id="IPR052021">
    <property type="entry name" value="Type-I_RS_S_subunit"/>
</dbReference>
<dbReference type="EMBL" id="JAHLOQ010000023">
    <property type="protein sequence ID" value="MBU5336579.1"/>
    <property type="molecule type" value="Genomic_DNA"/>
</dbReference>
<dbReference type="InterPro" id="IPR000055">
    <property type="entry name" value="Restrct_endonuc_typeI_TRD"/>
</dbReference>
<gene>
    <name evidence="2" type="ORF">KQI20_09020</name>
</gene>